<dbReference type="Proteomes" id="UP000265562">
    <property type="component" value="Chromosome"/>
</dbReference>
<dbReference type="AlphaFoldDB" id="A0A385PX14"/>
<name>A0A385PX14_9FIRM</name>
<dbReference type="GO" id="GO:0016740">
    <property type="term" value="F:transferase activity"/>
    <property type="evidence" value="ECO:0007669"/>
    <property type="project" value="UniProtKB-KW"/>
</dbReference>
<gene>
    <name evidence="1" type="ORF">D4A81_01310</name>
</gene>
<organism evidence="1 2">
    <name type="scientific">Lachnoanaerobaculum umeaense</name>
    <dbReference type="NCBI Taxonomy" id="617123"/>
    <lineage>
        <taxon>Bacteria</taxon>
        <taxon>Bacillati</taxon>
        <taxon>Bacillota</taxon>
        <taxon>Clostridia</taxon>
        <taxon>Lachnospirales</taxon>
        <taxon>Lachnospiraceae</taxon>
        <taxon>Lachnoanaerobaculum</taxon>
    </lineage>
</organism>
<protein>
    <submittedName>
        <fullName evidence="1">Prenyltransferase</fullName>
    </submittedName>
</protein>
<evidence type="ECO:0000313" key="2">
    <source>
        <dbReference type="Proteomes" id="UP000265562"/>
    </source>
</evidence>
<dbReference type="OrthoDB" id="7594477at2"/>
<keyword evidence="1" id="KW-0808">Transferase</keyword>
<dbReference type="EMBL" id="CP032364">
    <property type="protein sequence ID" value="AYA98681.1"/>
    <property type="molecule type" value="Genomic_DNA"/>
</dbReference>
<evidence type="ECO:0000313" key="1">
    <source>
        <dbReference type="EMBL" id="AYA98681.1"/>
    </source>
</evidence>
<accession>A0A385PX14</accession>
<dbReference type="KEGG" id="lua:D4A81_01310"/>
<sequence>MERLKRLRVYFNEMFPLIPRLCLGYIVFLEIYFIVLLNHGVTGKKLLLFDKVKGQSDLISYFIQHDVIGVIIGGFTIFSFLLWLRIADDFKDYELDCRLFASRPLPSGRVHKDDLRIFAIILIGITIFINILFMRNFIFCLILYSYGSLMAVWFFQKHKIAKSLPLALVTHNPVQIILNIYVISYAIMKYKLPIFDITNLMAIMTLYFPALIWEISRKIRAPKEETEYVTYSKLFGYKKCVDFVFVLTWLDILTNVVLVWNLNKISVVAILANTVWCSMKFIEYKKNPTKYRIVSKVERYTYIQESMMIATIVIYLIVGKI</sequence>
<reference evidence="1 2" key="1">
    <citation type="submission" date="2018-09" db="EMBL/GenBank/DDBJ databases">
        <title>Genome sequencing of Lachnoanaerobaculum umeaense DSM 23576.</title>
        <authorList>
            <person name="Kook J.-K."/>
            <person name="Park S.-N."/>
            <person name="Lim Y.K."/>
        </authorList>
    </citation>
    <scope>NUCLEOTIDE SEQUENCE [LARGE SCALE GENOMIC DNA]</scope>
    <source>
        <strain evidence="2">DSM 23576 \ CCUG 58757</strain>
    </source>
</reference>
<keyword evidence="2" id="KW-1185">Reference proteome</keyword>
<proteinExistence type="predicted"/>
<dbReference type="RefSeq" id="WP_111523854.1">
    <property type="nucleotide sequence ID" value="NZ_CP032364.1"/>
</dbReference>